<dbReference type="InterPro" id="IPR013815">
    <property type="entry name" value="ATP_grasp_subdomain_1"/>
</dbReference>
<dbReference type="SUPFAM" id="SSF51246">
    <property type="entry name" value="Rudiment single hybrid motif"/>
    <property type="match status" value="1"/>
</dbReference>
<dbReference type="PROSITE" id="PS50975">
    <property type="entry name" value="ATP_GRASP"/>
    <property type="match status" value="1"/>
</dbReference>
<dbReference type="InterPro" id="IPR011761">
    <property type="entry name" value="ATP-grasp"/>
</dbReference>
<comment type="subunit">
    <text evidence="5 6">Homodimer.</text>
</comment>
<dbReference type="EC" id="6.3.4.18" evidence="5 6"/>
<dbReference type="SUPFAM" id="SSF52440">
    <property type="entry name" value="PreATP-grasp domain"/>
    <property type="match status" value="1"/>
</dbReference>
<dbReference type="GO" id="GO:0046872">
    <property type="term" value="F:metal ion binding"/>
    <property type="evidence" value="ECO:0007669"/>
    <property type="project" value="InterPro"/>
</dbReference>
<dbReference type="Gene3D" id="3.40.50.20">
    <property type="match status" value="1"/>
</dbReference>
<evidence type="ECO:0000256" key="5">
    <source>
        <dbReference type="HAMAP-Rule" id="MF_01928"/>
    </source>
</evidence>
<dbReference type="EMBL" id="AWFH01000003">
    <property type="protein sequence ID" value="KCZ64498.1"/>
    <property type="molecule type" value="Genomic_DNA"/>
</dbReference>
<evidence type="ECO:0000256" key="3">
    <source>
        <dbReference type="ARBA" id="ARBA00022755"/>
    </source>
</evidence>
<comment type="similarity">
    <text evidence="5 6">Belongs to the PurK/PurT family.</text>
</comment>
<comment type="function">
    <text evidence="6">Catalyzes the ATP-dependent conversion of 5-aminoimidazole ribonucleotide (AIR) and HCO(3)- to N5-carboxyaminoimidazole ribonucleotide (N5-CAIR).</text>
</comment>
<dbReference type="Pfam" id="PF22660">
    <property type="entry name" value="RS_preATP-grasp-like"/>
    <property type="match status" value="1"/>
</dbReference>
<dbReference type="InterPro" id="IPR016185">
    <property type="entry name" value="PreATP-grasp_dom_sf"/>
</dbReference>
<keyword evidence="2 5" id="KW-0547">Nucleotide-binding</keyword>
<comment type="function">
    <text evidence="5">Catalyzes the ATP-dependent conversion of 5-aminoimidazole ribonucleotide (AIR) and HCO(3)(-) to N5-carboxyaminoimidazole ribonucleotide (N5-CAIR).</text>
</comment>
<feature type="binding site" evidence="5">
    <location>
        <position position="213"/>
    </location>
    <ligand>
        <name>ATP</name>
        <dbReference type="ChEBI" id="CHEBI:30616"/>
    </ligand>
</feature>
<feature type="domain" description="ATP-grasp" evidence="7">
    <location>
        <begin position="111"/>
        <end position="297"/>
    </location>
</feature>
<dbReference type="NCBIfam" id="NF004676">
    <property type="entry name" value="PRK06019.1-2"/>
    <property type="match status" value="1"/>
</dbReference>
<dbReference type="Proteomes" id="UP000024547">
    <property type="component" value="Unassembled WGS sequence"/>
</dbReference>
<dbReference type="Gene3D" id="3.30.1490.20">
    <property type="entry name" value="ATP-grasp fold, A domain"/>
    <property type="match status" value="1"/>
</dbReference>
<sequence length="359" mass="38394">MSMIAPGSTIGILGGGQLGRMLASAANQLGFDVHIFCPEDDAPASRAARQTWIADYSDDAALRAFAKSCDVVTLEFENIPASTAKAIADCGVALHPGPKALAISQDRAEEKAFLNSIDIPTAPYEIISAAADIPGALERVGGTGVLKTRRDGYDGKGQSWVRSSGDADIAWDAIGAAPAVLEAAIPFECEISVIVARSSVGETLSWAPPRNAHVDGILSRSIVPSGLDKNVETRAREQAMKLVEALDYVGVLALEFFVLSDGSLLANEFAPRVHNSGHWTPEACQTGQFEQHIRAISGWPLGNTRRLFDAEMRNLIGDQGLVDPTSLKPDETLTLYGKRDARPGRKMGHITRRIAPRKD</sequence>
<dbReference type="PANTHER" id="PTHR11609">
    <property type="entry name" value="PURINE BIOSYNTHESIS PROTEIN 6/7, PUR6/7"/>
    <property type="match status" value="1"/>
</dbReference>
<dbReference type="HAMAP" id="MF_01928">
    <property type="entry name" value="PurK"/>
    <property type="match status" value="1"/>
</dbReference>
<dbReference type="GO" id="GO:0034028">
    <property type="term" value="F:5-(carboxyamino)imidazole ribonucleotide synthase activity"/>
    <property type="evidence" value="ECO:0007669"/>
    <property type="project" value="UniProtKB-UniRule"/>
</dbReference>
<dbReference type="EMBL" id="DMBR01000371">
    <property type="protein sequence ID" value="HAE95324.1"/>
    <property type="molecule type" value="Genomic_DNA"/>
</dbReference>
<evidence type="ECO:0000256" key="1">
    <source>
        <dbReference type="ARBA" id="ARBA00022598"/>
    </source>
</evidence>
<evidence type="ECO:0000313" key="8">
    <source>
        <dbReference type="EMBL" id="HAE95324.1"/>
    </source>
</evidence>
<feature type="binding site" evidence="5">
    <location>
        <position position="190"/>
    </location>
    <ligand>
        <name>ATP</name>
        <dbReference type="ChEBI" id="CHEBI:30616"/>
    </ligand>
</feature>
<feature type="binding site" evidence="5">
    <location>
        <position position="107"/>
    </location>
    <ligand>
        <name>ATP</name>
        <dbReference type="ChEBI" id="CHEBI:30616"/>
    </ligand>
</feature>
<dbReference type="SUPFAM" id="SSF56059">
    <property type="entry name" value="Glutathione synthetase ATP-binding domain-like"/>
    <property type="match status" value="1"/>
</dbReference>
<dbReference type="Proteomes" id="UP000259173">
    <property type="component" value="Unassembled WGS sequence"/>
</dbReference>
<dbReference type="UniPathway" id="UPA00074">
    <property type="reaction ID" value="UER00942"/>
</dbReference>
<accession>A0A059EA20</accession>
<comment type="catalytic activity">
    <reaction evidence="5 6">
        <text>5-amino-1-(5-phospho-beta-D-ribosyl)imidazole + hydrogencarbonate + ATP = 5-carboxyamino-1-(5-phospho-D-ribosyl)imidazole + ADP + phosphate + 2 H(+)</text>
        <dbReference type="Rhea" id="RHEA:19317"/>
        <dbReference type="ChEBI" id="CHEBI:15378"/>
        <dbReference type="ChEBI" id="CHEBI:17544"/>
        <dbReference type="ChEBI" id="CHEBI:30616"/>
        <dbReference type="ChEBI" id="CHEBI:43474"/>
        <dbReference type="ChEBI" id="CHEBI:58730"/>
        <dbReference type="ChEBI" id="CHEBI:137981"/>
        <dbReference type="ChEBI" id="CHEBI:456216"/>
        <dbReference type="EC" id="6.3.4.18"/>
    </reaction>
</comment>
<reference evidence="9 10" key="1">
    <citation type="journal article" date="2014" name="Antonie Van Leeuwenhoek">
        <title>Hyphomonas beringensis sp. nov. and Hyphomonas chukchiensis sp. nov., isolated from surface seawater of the Bering Sea and Chukchi Sea.</title>
        <authorList>
            <person name="Li C."/>
            <person name="Lai Q."/>
            <person name="Li G."/>
            <person name="Dong C."/>
            <person name="Wang J."/>
            <person name="Liao Y."/>
            <person name="Shao Z."/>
        </authorList>
    </citation>
    <scope>NUCLEOTIDE SEQUENCE [LARGE SCALE GENOMIC DNA]</scope>
    <source>
        <strain evidence="9 10">22II1-22F38</strain>
    </source>
</reference>
<dbReference type="FunFam" id="3.30.1490.20:FF:000015">
    <property type="entry name" value="N5-carboxyaminoimidazole ribonucleotide synthase"/>
    <property type="match status" value="1"/>
</dbReference>
<dbReference type="AlphaFoldDB" id="A0A059EA20"/>
<dbReference type="InterPro" id="IPR054350">
    <property type="entry name" value="PurT/PurK_preATP-grasp"/>
</dbReference>
<evidence type="ECO:0000256" key="4">
    <source>
        <dbReference type="ARBA" id="ARBA00022840"/>
    </source>
</evidence>
<dbReference type="GO" id="GO:0006189">
    <property type="term" value="P:'de novo' IMP biosynthetic process"/>
    <property type="evidence" value="ECO:0007669"/>
    <property type="project" value="UniProtKB-UniRule"/>
</dbReference>
<dbReference type="Pfam" id="PF02222">
    <property type="entry name" value="ATP-grasp"/>
    <property type="match status" value="1"/>
</dbReference>
<dbReference type="InterPro" id="IPR003135">
    <property type="entry name" value="ATP-grasp_carboxylate-amine"/>
</dbReference>
<dbReference type="STRING" id="1280948.HY36_12960"/>
<dbReference type="GO" id="GO:0005524">
    <property type="term" value="F:ATP binding"/>
    <property type="evidence" value="ECO:0007669"/>
    <property type="project" value="UniProtKB-UniRule"/>
</dbReference>
<dbReference type="eggNOG" id="COG0026">
    <property type="taxonomic scope" value="Bacteria"/>
</dbReference>
<keyword evidence="3 5" id="KW-0658">Purine biosynthesis</keyword>
<organism evidence="9 10">
    <name type="scientific">Hyphomonas atlantica</name>
    <dbReference type="NCBI Taxonomy" id="1280948"/>
    <lineage>
        <taxon>Bacteria</taxon>
        <taxon>Pseudomonadati</taxon>
        <taxon>Pseudomonadota</taxon>
        <taxon>Alphaproteobacteria</taxon>
        <taxon>Hyphomonadales</taxon>
        <taxon>Hyphomonadaceae</taxon>
        <taxon>Hyphomonas</taxon>
    </lineage>
</organism>
<feature type="binding site" evidence="5">
    <location>
        <begin position="267"/>
        <end position="268"/>
    </location>
    <ligand>
        <name>ATP</name>
        <dbReference type="ChEBI" id="CHEBI:30616"/>
    </ligand>
</feature>
<protein>
    <recommendedName>
        <fullName evidence="5 6">N5-carboxyaminoimidazole ribonucleotide synthase</fullName>
        <shortName evidence="5 6">N5-CAIR synthase</shortName>
        <ecNumber evidence="5 6">6.3.4.18</ecNumber>
    </recommendedName>
    <alternativeName>
        <fullName evidence="5 6">5-(carboxyamino)imidazole ribonucleotide synthetase</fullName>
    </alternativeName>
</protein>
<dbReference type="GO" id="GO:0004638">
    <property type="term" value="F:phosphoribosylaminoimidazole carboxylase activity"/>
    <property type="evidence" value="ECO:0007669"/>
    <property type="project" value="InterPro"/>
</dbReference>
<feature type="binding site" evidence="5">
    <location>
        <position position="147"/>
    </location>
    <ligand>
        <name>ATP</name>
        <dbReference type="ChEBI" id="CHEBI:30616"/>
    </ligand>
</feature>
<dbReference type="NCBIfam" id="TIGR01161">
    <property type="entry name" value="purK"/>
    <property type="match status" value="1"/>
</dbReference>
<proteinExistence type="inferred from homology"/>
<gene>
    <name evidence="5 6" type="primary">purK</name>
    <name evidence="8" type="ORF">DCG65_12245</name>
    <name evidence="9" type="ORF">HY36_12960</name>
</gene>
<dbReference type="RefSeq" id="WP_035548870.1">
    <property type="nucleotide sequence ID" value="NZ_AWFH01000003.1"/>
</dbReference>
<evidence type="ECO:0000313" key="11">
    <source>
        <dbReference type="Proteomes" id="UP000259173"/>
    </source>
</evidence>
<comment type="pathway">
    <text evidence="5 6">Purine metabolism; IMP biosynthesis via de novo pathway; 5-amino-1-(5-phospho-D-ribosyl)imidazole-4-carboxylate from 5-amino-1-(5-phospho-D-ribosyl)imidazole (N5-CAIR route): step 1/2.</text>
</comment>
<keyword evidence="10" id="KW-1185">Reference proteome</keyword>
<feature type="binding site" evidence="5">
    <location>
        <begin position="182"/>
        <end position="185"/>
    </location>
    <ligand>
        <name>ATP</name>
        <dbReference type="ChEBI" id="CHEBI:30616"/>
    </ligand>
</feature>
<evidence type="ECO:0000256" key="6">
    <source>
        <dbReference type="RuleBase" id="RU361200"/>
    </source>
</evidence>
<comment type="caution">
    <text evidence="9">The sequence shown here is derived from an EMBL/GenBank/DDBJ whole genome shotgun (WGS) entry which is preliminary data.</text>
</comment>
<evidence type="ECO:0000259" key="7">
    <source>
        <dbReference type="PROSITE" id="PS50975"/>
    </source>
</evidence>
<name>A0A059EA20_9PROT</name>
<dbReference type="Pfam" id="PF17769">
    <property type="entry name" value="PurK_C"/>
    <property type="match status" value="1"/>
</dbReference>
<evidence type="ECO:0000313" key="9">
    <source>
        <dbReference type="EMBL" id="KCZ64498.1"/>
    </source>
</evidence>
<keyword evidence="1 5" id="KW-0436">Ligase</keyword>
<dbReference type="GO" id="GO:0005829">
    <property type="term" value="C:cytosol"/>
    <property type="evidence" value="ECO:0007669"/>
    <property type="project" value="TreeGrafter"/>
</dbReference>
<dbReference type="PATRIC" id="fig|1280948.3.peg.830"/>
<feature type="binding site" evidence="5">
    <location>
        <begin position="152"/>
        <end position="158"/>
    </location>
    <ligand>
        <name>ATP</name>
        <dbReference type="ChEBI" id="CHEBI:30616"/>
    </ligand>
</feature>
<keyword evidence="4 5" id="KW-0067">ATP-binding</keyword>
<dbReference type="Gene3D" id="3.30.470.20">
    <property type="entry name" value="ATP-grasp fold, B domain"/>
    <property type="match status" value="1"/>
</dbReference>
<reference evidence="8 11" key="2">
    <citation type="journal article" date="2018" name="Nat. Biotechnol.">
        <title>A standardized bacterial taxonomy based on genome phylogeny substantially revises the tree of life.</title>
        <authorList>
            <person name="Parks D.H."/>
            <person name="Chuvochina M."/>
            <person name="Waite D.W."/>
            <person name="Rinke C."/>
            <person name="Skarshewski A."/>
            <person name="Chaumeil P.A."/>
            <person name="Hugenholtz P."/>
        </authorList>
    </citation>
    <scope>NUCLEOTIDE SEQUENCE [LARGE SCALE GENOMIC DNA]</scope>
    <source>
        <strain evidence="8">UBA8557</strain>
    </source>
</reference>
<dbReference type="InterPro" id="IPR040686">
    <property type="entry name" value="PurK_C"/>
</dbReference>
<dbReference type="NCBIfam" id="NF004679">
    <property type="entry name" value="PRK06019.1-5"/>
    <property type="match status" value="1"/>
</dbReference>
<dbReference type="OrthoDB" id="9804625at2"/>
<evidence type="ECO:0000313" key="10">
    <source>
        <dbReference type="Proteomes" id="UP000024547"/>
    </source>
</evidence>
<dbReference type="PANTHER" id="PTHR11609:SF5">
    <property type="entry name" value="PHOSPHORIBOSYLAMINOIMIDAZOLE CARBOXYLASE"/>
    <property type="match status" value="1"/>
</dbReference>
<dbReference type="InterPro" id="IPR011054">
    <property type="entry name" value="Rudment_hybrid_motif"/>
</dbReference>
<dbReference type="InterPro" id="IPR005875">
    <property type="entry name" value="PurK"/>
</dbReference>
<evidence type="ECO:0000256" key="2">
    <source>
        <dbReference type="ARBA" id="ARBA00022741"/>
    </source>
</evidence>